<feature type="region of interest" description="Disordered" evidence="1">
    <location>
        <begin position="68"/>
        <end position="104"/>
    </location>
</feature>
<name>A4A395_9GAMM</name>
<dbReference type="PANTHER" id="PTHR33678:SF1">
    <property type="entry name" value="BLL1576 PROTEIN"/>
    <property type="match status" value="1"/>
</dbReference>
<dbReference type="InterPro" id="IPR024474">
    <property type="entry name" value="Znf_dom_IS66"/>
</dbReference>
<dbReference type="Pfam" id="PF13005">
    <property type="entry name" value="zf-IS66"/>
    <property type="match status" value="1"/>
</dbReference>
<reference evidence="6 7" key="1">
    <citation type="journal article" date="2007" name="Proc. Natl. Acad. Sci. U.S.A.">
        <title>Characterization of a marine gammaproteobacterium capable of aerobic anoxygenic photosynthesis.</title>
        <authorList>
            <person name="Fuchs B.M."/>
            <person name="Spring S."/>
            <person name="Teeling H."/>
            <person name="Quast C."/>
            <person name="Wulf J."/>
            <person name="Schattenhofer M."/>
            <person name="Yan S."/>
            <person name="Ferriera S."/>
            <person name="Johnson J."/>
            <person name="Glockner F.O."/>
            <person name="Amann R."/>
        </authorList>
    </citation>
    <scope>NUCLEOTIDE SEQUENCE [LARGE SCALE GENOMIC DNA]</scope>
    <source>
        <strain evidence="6">KT71</strain>
    </source>
</reference>
<comment type="caution">
    <text evidence="6">The sequence shown here is derived from an EMBL/GenBank/DDBJ whole genome shotgun (WGS) entry which is preliminary data.</text>
</comment>
<feature type="domain" description="Transposase TnpC homeodomain" evidence="4">
    <location>
        <begin position="34"/>
        <end position="111"/>
    </location>
</feature>
<feature type="compositionally biased region" description="Polar residues" evidence="1">
    <location>
        <begin position="68"/>
        <end position="77"/>
    </location>
</feature>
<feature type="domain" description="Transposase IS66 central" evidence="2">
    <location>
        <begin position="178"/>
        <end position="464"/>
    </location>
</feature>
<sequence length="512" mass="57499">MDKSAIPADYEALRELYTTQQAQMTQLQEFVQSLLEQIRLSRHQHFGARSEAFNVDQLSLLTADDITTSSGSDNADSNDPAKDDDGIDVPAHRRKRGKRKALPPDLPRINIVHTLEGEACQCEQCNSIMSPISERIYEQLDLIPATVQVMRNIKTVYGCSQCEGQIKTAPMPPQILPKCMASPGTLAHIVTAKFVDSLPLYRQEKQFQRMGIDLPRSTMAHWMIKAGDAIVPLVNLLNERMLSGHYIGMDETTIQVLKELGKKAQSKSYLWVRKGGPPGHPIVLYDYDPSRSQAVPVRLLDGFAGYLQADGYEGYGKVCSNGQVTRVGCMAHARRKFDEAVKSQLKPDPHSLPGIALKKIKALYRIEREAADLTSDERRTKRQQEAVPLLNDLRQWLDEHLPLVPKQSALGKALNYLHKQWPTLIVYTEQGDLRIDNNQVENAVRPFVVGRKNYLFCDSVAGAKATANLYSLIETAKANGIEPYRYLRHVFTELPKATSLEDFEALLPHRMG</sequence>
<evidence type="ECO:0000313" key="6">
    <source>
        <dbReference type="EMBL" id="EAQ99168.1"/>
    </source>
</evidence>
<dbReference type="Pfam" id="PF13007">
    <property type="entry name" value="LZ_Tnp_IS66"/>
    <property type="match status" value="1"/>
</dbReference>
<dbReference type="eggNOG" id="COG4974">
    <property type="taxonomic scope" value="Bacteria"/>
</dbReference>
<dbReference type="Proteomes" id="UP000019205">
    <property type="component" value="Chromosome"/>
</dbReference>
<evidence type="ECO:0000259" key="4">
    <source>
        <dbReference type="Pfam" id="PF13007"/>
    </source>
</evidence>
<dbReference type="HOGENOM" id="CLU_023034_0_2_6"/>
<accession>A4A395</accession>
<evidence type="ECO:0000313" key="7">
    <source>
        <dbReference type="Proteomes" id="UP000019205"/>
    </source>
</evidence>
<dbReference type="AlphaFoldDB" id="A4A395"/>
<proteinExistence type="predicted"/>
<feature type="compositionally biased region" description="Basic residues" evidence="1">
    <location>
        <begin position="92"/>
        <end position="101"/>
    </location>
</feature>
<protein>
    <submittedName>
        <fullName evidence="6">Transposase</fullName>
    </submittedName>
</protein>
<feature type="domain" description="Transposase IS66 C-terminal" evidence="5">
    <location>
        <begin position="471"/>
        <end position="509"/>
    </location>
</feature>
<dbReference type="InterPro" id="IPR052344">
    <property type="entry name" value="Transposase-related"/>
</dbReference>
<dbReference type="OrthoDB" id="9800877at2"/>
<evidence type="ECO:0000259" key="2">
    <source>
        <dbReference type="Pfam" id="PF03050"/>
    </source>
</evidence>
<dbReference type="InterPro" id="IPR004291">
    <property type="entry name" value="Transposase_IS66_central"/>
</dbReference>
<dbReference type="STRING" id="314285.KT71_15901"/>
<dbReference type="EMBL" id="AAOA02000001">
    <property type="protein sequence ID" value="EAQ99168.1"/>
    <property type="molecule type" value="Genomic_DNA"/>
</dbReference>
<gene>
    <name evidence="6" type="ORF">KT71_15901</name>
</gene>
<dbReference type="PANTHER" id="PTHR33678">
    <property type="entry name" value="BLL1576 PROTEIN"/>
    <property type="match status" value="1"/>
</dbReference>
<feature type="domain" description="Transposase IS66 zinc-finger binding" evidence="3">
    <location>
        <begin position="120"/>
        <end position="163"/>
    </location>
</feature>
<dbReference type="NCBIfam" id="NF033517">
    <property type="entry name" value="transpos_IS66"/>
    <property type="match status" value="1"/>
</dbReference>
<evidence type="ECO:0000259" key="3">
    <source>
        <dbReference type="Pfam" id="PF13005"/>
    </source>
</evidence>
<keyword evidence="7" id="KW-1185">Reference proteome</keyword>
<evidence type="ECO:0000259" key="5">
    <source>
        <dbReference type="Pfam" id="PF13817"/>
    </source>
</evidence>
<dbReference type="Pfam" id="PF13817">
    <property type="entry name" value="DDE_Tnp_IS66_C"/>
    <property type="match status" value="1"/>
</dbReference>
<organism evidence="6 7">
    <name type="scientific">Congregibacter litoralis KT71</name>
    <dbReference type="NCBI Taxonomy" id="314285"/>
    <lineage>
        <taxon>Bacteria</taxon>
        <taxon>Pseudomonadati</taxon>
        <taxon>Pseudomonadota</taxon>
        <taxon>Gammaproteobacteria</taxon>
        <taxon>Cellvibrionales</taxon>
        <taxon>Halieaceae</taxon>
        <taxon>Congregibacter</taxon>
    </lineage>
</organism>
<dbReference type="RefSeq" id="WP_008295614.1">
    <property type="nucleotide sequence ID" value="NZ_CM002299.1"/>
</dbReference>
<dbReference type="InterPro" id="IPR039552">
    <property type="entry name" value="IS66_C"/>
</dbReference>
<dbReference type="Pfam" id="PF03050">
    <property type="entry name" value="DDE_Tnp_IS66"/>
    <property type="match status" value="1"/>
</dbReference>
<evidence type="ECO:0000256" key="1">
    <source>
        <dbReference type="SAM" id="MobiDB-lite"/>
    </source>
</evidence>
<reference evidence="6 7" key="2">
    <citation type="journal article" date="2009" name="PLoS ONE">
        <title>The photosynthetic apparatus and its regulation in the aerobic gammaproteobacterium Congregibacter litoralis gen. nov., sp. nov.</title>
        <authorList>
            <person name="Spring S."/>
            <person name="Lunsdorf H."/>
            <person name="Fuchs B.M."/>
            <person name="Tindall B.J."/>
        </authorList>
    </citation>
    <scope>NUCLEOTIDE SEQUENCE [LARGE SCALE GENOMIC DNA]</scope>
    <source>
        <strain evidence="6">KT71</strain>
    </source>
</reference>
<dbReference type="InterPro" id="IPR024463">
    <property type="entry name" value="Transposase_TnpC_homeodom"/>
</dbReference>